<keyword evidence="2" id="KW-1185">Reference proteome</keyword>
<organism evidence="1 2">
    <name type="scientific">Stephania yunnanensis</name>
    <dbReference type="NCBI Taxonomy" id="152371"/>
    <lineage>
        <taxon>Eukaryota</taxon>
        <taxon>Viridiplantae</taxon>
        <taxon>Streptophyta</taxon>
        <taxon>Embryophyta</taxon>
        <taxon>Tracheophyta</taxon>
        <taxon>Spermatophyta</taxon>
        <taxon>Magnoliopsida</taxon>
        <taxon>Ranunculales</taxon>
        <taxon>Menispermaceae</taxon>
        <taxon>Menispermoideae</taxon>
        <taxon>Cissampelideae</taxon>
        <taxon>Stephania</taxon>
    </lineage>
</organism>
<proteinExistence type="predicted"/>
<dbReference type="Proteomes" id="UP001420932">
    <property type="component" value="Unassembled WGS sequence"/>
</dbReference>
<comment type="caution">
    <text evidence="1">The sequence shown here is derived from an EMBL/GenBank/DDBJ whole genome shotgun (WGS) entry which is preliminary data.</text>
</comment>
<evidence type="ECO:0000313" key="1">
    <source>
        <dbReference type="EMBL" id="KAK9113637.1"/>
    </source>
</evidence>
<protein>
    <submittedName>
        <fullName evidence="1">Uncharacterized protein</fullName>
    </submittedName>
</protein>
<reference evidence="1 2" key="1">
    <citation type="submission" date="2024-01" db="EMBL/GenBank/DDBJ databases">
        <title>Genome assemblies of Stephania.</title>
        <authorList>
            <person name="Yang L."/>
        </authorList>
    </citation>
    <scope>NUCLEOTIDE SEQUENCE [LARGE SCALE GENOMIC DNA]</scope>
    <source>
        <strain evidence="1">YNDBR</strain>
        <tissue evidence="1">Leaf</tissue>
    </source>
</reference>
<accession>A0AAP0IE83</accession>
<gene>
    <name evidence="1" type="ORF">Syun_020434</name>
</gene>
<evidence type="ECO:0000313" key="2">
    <source>
        <dbReference type="Proteomes" id="UP001420932"/>
    </source>
</evidence>
<sequence length="136" mass="14434">MSSARHPLPPALALAAATALPHRLCGLIGSPPHSSVRSTRRPLQLSRSPLASPLSSLPQLCISSQPRRVSATVSSSTLRSSVAHGHADRASGDVHCRSLLLTLLAVACDVLPPHLSALNINFFYSFSIHIQSMFLV</sequence>
<dbReference type="AlphaFoldDB" id="A0AAP0IE83"/>
<name>A0AAP0IE83_9MAGN</name>
<dbReference type="EMBL" id="JBBNAF010000009">
    <property type="protein sequence ID" value="KAK9113637.1"/>
    <property type="molecule type" value="Genomic_DNA"/>
</dbReference>